<dbReference type="GeneID" id="20714257"/>
<dbReference type="VEuPathDB" id="PiroplasmaDB:TOT_020000075"/>
<dbReference type="PROSITE" id="PS50020">
    <property type="entry name" value="WW_DOMAIN_2"/>
    <property type="match status" value="1"/>
</dbReference>
<dbReference type="EMBL" id="AP011947">
    <property type="protein sequence ID" value="BAM39804.1"/>
    <property type="molecule type" value="Genomic_DNA"/>
</dbReference>
<dbReference type="InterPro" id="IPR036020">
    <property type="entry name" value="WW_dom_sf"/>
</dbReference>
<gene>
    <name evidence="2" type="ORF">TOT_020000075</name>
</gene>
<dbReference type="OrthoDB" id="191651at2759"/>
<dbReference type="RefSeq" id="XP_009690105.1">
    <property type="nucleotide sequence ID" value="XM_009691810.1"/>
</dbReference>
<accession>J4DNZ2</accession>
<dbReference type="CDD" id="cd00201">
    <property type="entry name" value="WW"/>
    <property type="match status" value="1"/>
</dbReference>
<evidence type="ECO:0000259" key="1">
    <source>
        <dbReference type="PROSITE" id="PS50020"/>
    </source>
</evidence>
<dbReference type="SMART" id="SM00456">
    <property type="entry name" value="WW"/>
    <property type="match status" value="1"/>
</dbReference>
<dbReference type="KEGG" id="tot:TOT_020000075"/>
<dbReference type="eggNOG" id="ENOG502QXKE">
    <property type="taxonomic scope" value="Eukaryota"/>
</dbReference>
<feature type="domain" description="WW" evidence="1">
    <location>
        <begin position="11"/>
        <end position="39"/>
    </location>
</feature>
<protein>
    <recommendedName>
        <fullName evidence="1">WW domain-containing protein</fullName>
    </recommendedName>
</protein>
<reference evidence="2 3" key="1">
    <citation type="journal article" date="2012" name="MBio">
        <title>Comparative genome analysis of three eukaryotic parasites with differing abilities to transform leukocytes reveals key mediators of Theileria-induced leukocyte transformation.</title>
        <authorList>
            <person name="Hayashida K."/>
            <person name="Hara Y."/>
            <person name="Abe T."/>
            <person name="Yamasaki C."/>
            <person name="Toyoda A."/>
            <person name="Kosuge T."/>
            <person name="Suzuki Y."/>
            <person name="Sato Y."/>
            <person name="Kawashima S."/>
            <person name="Katayama T."/>
            <person name="Wakaguri H."/>
            <person name="Inoue N."/>
            <person name="Homma K."/>
            <person name="Tada-Umezaki M."/>
            <person name="Yagi Y."/>
            <person name="Fujii Y."/>
            <person name="Habara T."/>
            <person name="Kanehisa M."/>
            <person name="Watanabe H."/>
            <person name="Ito K."/>
            <person name="Gojobori T."/>
            <person name="Sugawara H."/>
            <person name="Imanishi T."/>
            <person name="Weir W."/>
            <person name="Gardner M."/>
            <person name="Pain A."/>
            <person name="Shiels B."/>
            <person name="Hattori M."/>
            <person name="Nene V."/>
            <person name="Sugimoto C."/>
        </authorList>
    </citation>
    <scope>NUCLEOTIDE SEQUENCE [LARGE SCALE GENOMIC DNA]</scope>
    <source>
        <strain evidence="2 3">Shintoku</strain>
    </source>
</reference>
<name>J4DNZ2_THEOR</name>
<organism evidence="2 3">
    <name type="scientific">Theileria orientalis strain Shintoku</name>
    <dbReference type="NCBI Taxonomy" id="869250"/>
    <lineage>
        <taxon>Eukaryota</taxon>
        <taxon>Sar</taxon>
        <taxon>Alveolata</taxon>
        <taxon>Apicomplexa</taxon>
        <taxon>Aconoidasida</taxon>
        <taxon>Piroplasmida</taxon>
        <taxon>Theileriidae</taxon>
        <taxon>Theileria</taxon>
    </lineage>
</organism>
<dbReference type="AlphaFoldDB" id="J4DNZ2"/>
<keyword evidence="3" id="KW-1185">Reference proteome</keyword>
<dbReference type="Pfam" id="PF00397">
    <property type="entry name" value="WW"/>
    <property type="match status" value="1"/>
</dbReference>
<sequence>MDKTDVPNRIWKEVIDPSSRSIYYWNVLTGETTWQNPSHDDAVSLPFTEKISHDSKVVIDKLTHKVDRIKFFFDEINLIHEVCDHLRNEEIGSIKELIEHSLDGLNQLLEVATPKTKSYNKFLDLKKFLTEQRSYLKNNSDVSDEVFDRINDVSEEIERNLETIKKFDVNNDHLLDGYKVYMEKRKLEPINQPDLSIDNEKKVSPNQNLDYSNSKDVKVDKKSILKSIHERWNRASEIIDEPDSEDVRVEYKKTKGFSFVNTDEDNPNLVPISKPWYEKDD</sequence>
<dbReference type="Proteomes" id="UP000003786">
    <property type="component" value="Chromosome 2"/>
</dbReference>
<proteinExistence type="predicted"/>
<evidence type="ECO:0000313" key="2">
    <source>
        <dbReference type="EMBL" id="BAM39804.1"/>
    </source>
</evidence>
<dbReference type="SUPFAM" id="SSF51045">
    <property type="entry name" value="WW domain"/>
    <property type="match status" value="1"/>
</dbReference>
<dbReference type="InterPro" id="IPR001202">
    <property type="entry name" value="WW_dom"/>
</dbReference>
<dbReference type="OMA" id="VYMEKRK"/>
<dbReference type="Gene3D" id="2.20.70.10">
    <property type="match status" value="1"/>
</dbReference>
<dbReference type="PROSITE" id="PS01159">
    <property type="entry name" value="WW_DOMAIN_1"/>
    <property type="match status" value="1"/>
</dbReference>
<evidence type="ECO:0000313" key="3">
    <source>
        <dbReference type="Proteomes" id="UP000003786"/>
    </source>
</evidence>